<feature type="domain" description="Coiled-coil" evidence="2">
    <location>
        <begin position="137"/>
        <end position="316"/>
    </location>
</feature>
<dbReference type="RefSeq" id="XP_005364112.2">
    <property type="nucleotide sequence ID" value="XM_005364055.3"/>
</dbReference>
<name>A0ABM0LDU8_MICOH</name>
<dbReference type="PANTHER" id="PTHR23247">
    <property type="entry name" value="NY-REN-41 ANTIGEN L15 -RELATED"/>
    <property type="match status" value="1"/>
</dbReference>
<feature type="region of interest" description="Disordered" evidence="1">
    <location>
        <begin position="242"/>
        <end position="261"/>
    </location>
</feature>
<feature type="compositionally biased region" description="Polar residues" evidence="1">
    <location>
        <begin position="106"/>
        <end position="134"/>
    </location>
</feature>
<dbReference type="Proteomes" id="UP000694915">
    <property type="component" value="Chromosome 14"/>
</dbReference>
<dbReference type="GeneID" id="101994039"/>
<feature type="compositionally biased region" description="Acidic residues" evidence="1">
    <location>
        <begin position="79"/>
        <end position="96"/>
    </location>
</feature>
<feature type="region of interest" description="Disordered" evidence="1">
    <location>
        <begin position="188"/>
        <end position="223"/>
    </location>
</feature>
<protein>
    <submittedName>
        <fullName evidence="4">Coiled-coil domain-containing protein 34</fullName>
    </submittedName>
</protein>
<keyword evidence="3" id="KW-1185">Reference proteome</keyword>
<dbReference type="InterPro" id="IPR025259">
    <property type="entry name" value="CCDC34/181"/>
</dbReference>
<dbReference type="Pfam" id="PF13904">
    <property type="entry name" value="CCDC34"/>
    <property type="match status" value="1"/>
</dbReference>
<evidence type="ECO:0000313" key="4">
    <source>
        <dbReference type="RefSeq" id="XP_005364112.2"/>
    </source>
</evidence>
<evidence type="ECO:0000259" key="2">
    <source>
        <dbReference type="Pfam" id="PF13904"/>
    </source>
</evidence>
<reference evidence="4" key="1">
    <citation type="submission" date="2025-08" db="UniProtKB">
        <authorList>
            <consortium name="RefSeq"/>
        </authorList>
    </citation>
    <scope>IDENTIFICATION</scope>
</reference>
<feature type="region of interest" description="Disordered" evidence="1">
    <location>
        <begin position="71"/>
        <end position="134"/>
    </location>
</feature>
<accession>A0ABM0LDU8</accession>
<dbReference type="PANTHER" id="PTHR23247:SF2">
    <property type="entry name" value="COILED-COIL DOMAIN-CONTAINING PROTEIN 34"/>
    <property type="match status" value="1"/>
</dbReference>
<organism evidence="3 4">
    <name type="scientific">Microtus ochrogaster</name>
    <name type="common">Prairie vole</name>
    <dbReference type="NCBI Taxonomy" id="79684"/>
    <lineage>
        <taxon>Eukaryota</taxon>
        <taxon>Metazoa</taxon>
        <taxon>Chordata</taxon>
        <taxon>Craniata</taxon>
        <taxon>Vertebrata</taxon>
        <taxon>Euteleostomi</taxon>
        <taxon>Mammalia</taxon>
        <taxon>Eutheria</taxon>
        <taxon>Euarchontoglires</taxon>
        <taxon>Glires</taxon>
        <taxon>Rodentia</taxon>
        <taxon>Myomorpha</taxon>
        <taxon>Muroidea</taxon>
        <taxon>Cricetidae</taxon>
        <taxon>Arvicolinae</taxon>
        <taxon>Microtus</taxon>
    </lineage>
</organism>
<feature type="region of interest" description="Disordered" evidence="1">
    <location>
        <begin position="316"/>
        <end position="348"/>
    </location>
</feature>
<evidence type="ECO:0000256" key="1">
    <source>
        <dbReference type="SAM" id="MobiDB-lite"/>
    </source>
</evidence>
<gene>
    <name evidence="4" type="primary">Ccdc34</name>
</gene>
<dbReference type="InterPro" id="IPR045323">
    <property type="entry name" value="CCDC34"/>
</dbReference>
<evidence type="ECO:0000313" key="3">
    <source>
        <dbReference type="Proteomes" id="UP000694915"/>
    </source>
</evidence>
<feature type="compositionally biased region" description="Polar residues" evidence="1">
    <location>
        <begin position="338"/>
        <end position="348"/>
    </location>
</feature>
<proteinExistence type="predicted"/>
<sequence length="368" mass="42018">MRAAGPWRAVSPVPRTRFLARCRPGSRPSSSSVADLIADSQDPGLEDVALTVCLSPPLSCSNSTLSLLSPLGHQSFPFGEDDSEGEDEEAVDEDARESEAKVASLEGTTELQGHSSCEAGSQDTQEQKQMQLRESSLTPWEMWFVGKEKEERGRLQQKVLEELNQQIEKRKEMEEREKRKIIAEEKHKEWVQKKNEQERKEREQKISKEMEEKAAKKLEKEHLQEKAKAKYQEWLKKKNAEECEKKKKEKEKEKQRQAELQEKKEIAEKKFKEWLKNAKNKPRPAAKSYGYASGKLTGFYSGNSYPEPTFYNPIPWKPIHMPPPKEAKSGTGKKSKRPVTSQPLPSSSLVVHKAKSNLCLGTLCQIQR</sequence>